<evidence type="ECO:0000256" key="6">
    <source>
        <dbReference type="ARBA" id="ARBA00022786"/>
    </source>
</evidence>
<dbReference type="PANTHER" id="PTHR24006:SF758">
    <property type="entry name" value="UBIQUITIN CARBOXYL-TERMINAL HYDROLASE 36"/>
    <property type="match status" value="1"/>
</dbReference>
<dbReference type="PROSITE" id="PS00973">
    <property type="entry name" value="USP_2"/>
    <property type="match status" value="1"/>
</dbReference>
<dbReference type="InterPro" id="IPR001394">
    <property type="entry name" value="Peptidase_C19_UCH"/>
</dbReference>
<evidence type="ECO:0000256" key="11">
    <source>
        <dbReference type="ARBA" id="ARBA00042154"/>
    </source>
</evidence>
<keyword evidence="15" id="KW-1133">Transmembrane helix</keyword>
<name>A0A0N5CKR0_THECL</name>
<dbReference type="InterPro" id="IPR028889">
    <property type="entry name" value="USP"/>
</dbReference>
<keyword evidence="7" id="KW-0378">Hydrolase</keyword>
<dbReference type="OrthoDB" id="420187at2759"/>
<evidence type="ECO:0000313" key="17">
    <source>
        <dbReference type="EMBL" id="VDM95727.1"/>
    </source>
</evidence>
<evidence type="ECO:0000256" key="10">
    <source>
        <dbReference type="ARBA" id="ARBA00041300"/>
    </source>
</evidence>
<dbReference type="GO" id="GO:0006508">
    <property type="term" value="P:proteolysis"/>
    <property type="evidence" value="ECO:0007669"/>
    <property type="project" value="UniProtKB-KW"/>
</dbReference>
<dbReference type="EMBL" id="UYYF01000055">
    <property type="protein sequence ID" value="VDM95727.1"/>
    <property type="molecule type" value="Genomic_DNA"/>
</dbReference>
<dbReference type="STRING" id="103827.A0A0N5CKR0"/>
<feature type="transmembrane region" description="Helical" evidence="15">
    <location>
        <begin position="171"/>
        <end position="195"/>
    </location>
</feature>
<feature type="domain" description="USP" evidence="16">
    <location>
        <begin position="1"/>
        <end position="271"/>
    </location>
</feature>
<keyword evidence="5" id="KW-0645">Protease</keyword>
<feature type="compositionally biased region" description="Polar residues" evidence="14">
    <location>
        <begin position="280"/>
        <end position="295"/>
    </location>
</feature>
<keyword evidence="15" id="KW-0472">Membrane</keyword>
<dbReference type="PROSITE" id="PS50235">
    <property type="entry name" value="USP_3"/>
    <property type="match status" value="1"/>
</dbReference>
<dbReference type="GO" id="GO:0004843">
    <property type="term" value="F:cysteine-type deubiquitinase activity"/>
    <property type="evidence" value="ECO:0007669"/>
    <property type="project" value="UniProtKB-EC"/>
</dbReference>
<evidence type="ECO:0000256" key="3">
    <source>
        <dbReference type="ARBA" id="ARBA00009085"/>
    </source>
</evidence>
<evidence type="ECO:0000256" key="12">
    <source>
        <dbReference type="ARBA" id="ARBA00042420"/>
    </source>
</evidence>
<dbReference type="AlphaFoldDB" id="A0A0N5CKR0"/>
<dbReference type="GO" id="GO:0005829">
    <property type="term" value="C:cytosol"/>
    <property type="evidence" value="ECO:0007669"/>
    <property type="project" value="TreeGrafter"/>
</dbReference>
<proteinExistence type="inferred from homology"/>
<evidence type="ECO:0000256" key="4">
    <source>
        <dbReference type="ARBA" id="ARBA00012759"/>
    </source>
</evidence>
<evidence type="ECO:0000259" key="16">
    <source>
        <dbReference type="PROSITE" id="PS50235"/>
    </source>
</evidence>
<evidence type="ECO:0000256" key="9">
    <source>
        <dbReference type="ARBA" id="ARBA00039432"/>
    </source>
</evidence>
<comment type="similarity">
    <text evidence="3">Belongs to the peptidase C19 family.</text>
</comment>
<feature type="region of interest" description="Disordered" evidence="14">
    <location>
        <begin position="280"/>
        <end position="303"/>
    </location>
</feature>
<evidence type="ECO:0000256" key="7">
    <source>
        <dbReference type="ARBA" id="ARBA00022801"/>
    </source>
</evidence>
<comment type="subcellular location">
    <subcellularLocation>
        <location evidence="2">Nucleus</location>
        <location evidence="2">Nucleolus</location>
    </subcellularLocation>
</comment>
<dbReference type="PANTHER" id="PTHR24006">
    <property type="entry name" value="UBIQUITIN CARBOXYL-TERMINAL HYDROLASE"/>
    <property type="match status" value="1"/>
</dbReference>
<evidence type="ECO:0000256" key="8">
    <source>
        <dbReference type="ARBA" id="ARBA00022807"/>
    </source>
</evidence>
<reference evidence="17 18" key="2">
    <citation type="submission" date="2018-11" db="EMBL/GenBank/DDBJ databases">
        <authorList>
            <consortium name="Pathogen Informatics"/>
        </authorList>
    </citation>
    <scope>NUCLEOTIDE SEQUENCE [LARGE SCALE GENOMIC DNA]</scope>
</reference>
<evidence type="ECO:0000256" key="2">
    <source>
        <dbReference type="ARBA" id="ARBA00004604"/>
    </source>
</evidence>
<evidence type="ECO:0000256" key="5">
    <source>
        <dbReference type="ARBA" id="ARBA00022670"/>
    </source>
</evidence>
<dbReference type="Gene3D" id="3.90.70.10">
    <property type="entry name" value="Cysteine proteinases"/>
    <property type="match status" value="1"/>
</dbReference>
<reference evidence="19" key="1">
    <citation type="submission" date="2017-02" db="UniProtKB">
        <authorList>
            <consortium name="WormBaseParasite"/>
        </authorList>
    </citation>
    <scope>IDENTIFICATION</scope>
</reference>
<dbReference type="EC" id="3.4.19.12" evidence="4"/>
<evidence type="ECO:0000256" key="1">
    <source>
        <dbReference type="ARBA" id="ARBA00000707"/>
    </source>
</evidence>
<dbReference type="Pfam" id="PF00443">
    <property type="entry name" value="UCH"/>
    <property type="match status" value="1"/>
</dbReference>
<dbReference type="GO" id="GO:0016579">
    <property type="term" value="P:protein deubiquitination"/>
    <property type="evidence" value="ECO:0007669"/>
    <property type="project" value="InterPro"/>
</dbReference>
<dbReference type="InterPro" id="IPR018200">
    <property type="entry name" value="USP_CS"/>
</dbReference>
<accession>A0A0N5CKR0</accession>
<evidence type="ECO:0000256" key="13">
    <source>
        <dbReference type="ARBA" id="ARBA00043009"/>
    </source>
</evidence>
<evidence type="ECO:0000256" key="14">
    <source>
        <dbReference type="SAM" id="MobiDB-lite"/>
    </source>
</evidence>
<evidence type="ECO:0000256" key="15">
    <source>
        <dbReference type="SAM" id="Phobius"/>
    </source>
</evidence>
<dbReference type="InterPro" id="IPR038765">
    <property type="entry name" value="Papain-like_cys_pep_sf"/>
</dbReference>
<dbReference type="SUPFAM" id="SSF54001">
    <property type="entry name" value="Cysteine proteinases"/>
    <property type="match status" value="1"/>
</dbReference>
<keyword evidence="8" id="KW-0788">Thiol protease</keyword>
<dbReference type="Proteomes" id="UP000276776">
    <property type="component" value="Unassembled WGS sequence"/>
</dbReference>
<keyword evidence="18" id="KW-1185">Reference proteome</keyword>
<keyword evidence="15" id="KW-0812">Transmembrane</keyword>
<dbReference type="GO" id="GO:0005730">
    <property type="term" value="C:nucleolus"/>
    <property type="evidence" value="ECO:0007669"/>
    <property type="project" value="UniProtKB-SubCell"/>
</dbReference>
<sequence length="303" mass="34805">MTRDEEFLLFPEAFKRRYSNTQEDAHETLNHILDALDAEARVGLPSSNSGFDGPLNDLRLLTPVEQLFCGTLRNEIQCTICSTLLINYERFRELNLGIKTQDCTRRICLEDLLDDYFGSEVLNSFHCKKCKKSIQVVRTSRVLRAPNLLIIQLKRFNSFGAKISIPVNFNVMYVLFMMQFFVLSLAVSCHLTALVRLNMGRYVHNVKELHLYDLSGVIQHLGNSADYGHYNAVVRSFDGRSFYLLDDEQRHRISLNDLHNTQAYILVYIRCNAFKSPEVSRSNVNDAQNGTPPKNRTVKRVSS</sequence>
<evidence type="ECO:0000313" key="19">
    <source>
        <dbReference type="WBParaSite" id="TCLT_0000066901-mRNA-1"/>
    </source>
</evidence>
<keyword evidence="6" id="KW-0833">Ubl conjugation pathway</keyword>
<dbReference type="WBParaSite" id="TCLT_0000066901-mRNA-1">
    <property type="protein sequence ID" value="TCLT_0000066901-mRNA-1"/>
    <property type="gene ID" value="TCLT_0000066901"/>
</dbReference>
<dbReference type="InterPro" id="IPR050164">
    <property type="entry name" value="Peptidase_C19"/>
</dbReference>
<gene>
    <name evidence="17" type="ORF">TCLT_LOCUS670</name>
</gene>
<dbReference type="GO" id="GO:0042981">
    <property type="term" value="P:regulation of apoptotic process"/>
    <property type="evidence" value="ECO:0007669"/>
    <property type="project" value="TreeGrafter"/>
</dbReference>
<organism evidence="19">
    <name type="scientific">Thelazia callipaeda</name>
    <name type="common">Oriental eyeworm</name>
    <name type="synonym">Parasitic nematode</name>
    <dbReference type="NCBI Taxonomy" id="103827"/>
    <lineage>
        <taxon>Eukaryota</taxon>
        <taxon>Metazoa</taxon>
        <taxon>Ecdysozoa</taxon>
        <taxon>Nematoda</taxon>
        <taxon>Chromadorea</taxon>
        <taxon>Rhabditida</taxon>
        <taxon>Spirurina</taxon>
        <taxon>Spiruromorpha</taxon>
        <taxon>Thelazioidea</taxon>
        <taxon>Thelaziidae</taxon>
        <taxon>Thelazia</taxon>
    </lineage>
</organism>
<evidence type="ECO:0000313" key="18">
    <source>
        <dbReference type="Proteomes" id="UP000276776"/>
    </source>
</evidence>
<comment type="catalytic activity">
    <reaction evidence="1">
        <text>Thiol-dependent hydrolysis of ester, thioester, amide, peptide and isopeptide bonds formed by the C-terminal Gly of ubiquitin (a 76-residue protein attached to proteins as an intracellular targeting signal).</text>
        <dbReference type="EC" id="3.4.19.12"/>
    </reaction>
</comment>
<protein>
    <recommendedName>
        <fullName evidence="9">Ubiquitin carboxyl-terminal hydrolase 36</fullName>
        <ecNumber evidence="4">3.4.19.12</ecNumber>
    </recommendedName>
    <alternativeName>
        <fullName evidence="12">Deubiquitinating enzyme 36</fullName>
    </alternativeName>
    <alternativeName>
        <fullName evidence="11">Protein scrawny</fullName>
    </alternativeName>
    <alternativeName>
        <fullName evidence="10">Ubiquitin thioesterase 36</fullName>
    </alternativeName>
    <alternativeName>
        <fullName evidence="13">Ubiquitin-specific-processing protease 36</fullName>
    </alternativeName>
</protein>